<dbReference type="Proteomes" id="UP000187209">
    <property type="component" value="Unassembled WGS sequence"/>
</dbReference>
<evidence type="ECO:0000313" key="8">
    <source>
        <dbReference type="EMBL" id="OMJ94491.1"/>
    </source>
</evidence>
<keyword evidence="6" id="KW-0539">Nucleus</keyword>
<dbReference type="SUPFAM" id="SSF46785">
    <property type="entry name" value="Winged helix' DNA-binding domain"/>
    <property type="match status" value="1"/>
</dbReference>
<dbReference type="EMBL" id="MPUH01000026">
    <property type="protein sequence ID" value="OMJ94491.1"/>
    <property type="molecule type" value="Genomic_DNA"/>
</dbReference>
<dbReference type="InterPro" id="IPR036390">
    <property type="entry name" value="WH_DNA-bd_sf"/>
</dbReference>
<protein>
    <recommendedName>
        <fullName evidence="7">PCI domain-containing protein</fullName>
    </recommendedName>
</protein>
<comment type="similarity">
    <text evidence="3">Belongs to the CSN1 family.</text>
</comment>
<evidence type="ECO:0000256" key="3">
    <source>
        <dbReference type="ARBA" id="ARBA00008793"/>
    </source>
</evidence>
<proteinExistence type="inferred from homology"/>
<comment type="subcellular location">
    <subcellularLocation>
        <location evidence="2">Cytoplasm</location>
    </subcellularLocation>
    <subcellularLocation>
        <location evidence="1">Nucleus</location>
    </subcellularLocation>
</comment>
<evidence type="ECO:0000256" key="5">
    <source>
        <dbReference type="ARBA" id="ARBA00022790"/>
    </source>
</evidence>
<evidence type="ECO:0000256" key="4">
    <source>
        <dbReference type="ARBA" id="ARBA00022490"/>
    </source>
</evidence>
<reference evidence="8 9" key="1">
    <citation type="submission" date="2016-11" db="EMBL/GenBank/DDBJ databases">
        <title>The macronuclear genome of Stentor coeruleus: a giant cell with tiny introns.</title>
        <authorList>
            <person name="Slabodnick M."/>
            <person name="Ruby J.G."/>
            <person name="Reiff S.B."/>
            <person name="Swart E.C."/>
            <person name="Gosai S."/>
            <person name="Prabakaran S."/>
            <person name="Witkowska E."/>
            <person name="Larue G.E."/>
            <person name="Fisher S."/>
            <person name="Freeman R.M."/>
            <person name="Gunawardena J."/>
            <person name="Chu W."/>
            <person name="Stover N.A."/>
            <person name="Gregory B.D."/>
            <person name="Nowacki M."/>
            <person name="Derisi J."/>
            <person name="Roy S.W."/>
            <person name="Marshall W.F."/>
            <person name="Sood P."/>
        </authorList>
    </citation>
    <scope>NUCLEOTIDE SEQUENCE [LARGE SCALE GENOMIC DNA]</scope>
    <source>
        <strain evidence="8">WM001</strain>
    </source>
</reference>
<gene>
    <name evidence="8" type="ORF">SteCoe_2402</name>
</gene>
<evidence type="ECO:0000256" key="2">
    <source>
        <dbReference type="ARBA" id="ARBA00004496"/>
    </source>
</evidence>
<keyword evidence="4" id="KW-0963">Cytoplasm</keyword>
<dbReference type="OrthoDB" id="311412at2759"/>
<name>A0A1R2CZT4_9CILI</name>
<organism evidence="8 9">
    <name type="scientific">Stentor coeruleus</name>
    <dbReference type="NCBI Taxonomy" id="5963"/>
    <lineage>
        <taxon>Eukaryota</taxon>
        <taxon>Sar</taxon>
        <taxon>Alveolata</taxon>
        <taxon>Ciliophora</taxon>
        <taxon>Postciliodesmatophora</taxon>
        <taxon>Heterotrichea</taxon>
        <taxon>Heterotrichida</taxon>
        <taxon>Stentoridae</taxon>
        <taxon>Stentor</taxon>
    </lineage>
</organism>
<evidence type="ECO:0000259" key="7">
    <source>
        <dbReference type="PROSITE" id="PS50250"/>
    </source>
</evidence>
<dbReference type="SMART" id="SM00088">
    <property type="entry name" value="PINT"/>
    <property type="match status" value="1"/>
</dbReference>
<feature type="domain" description="PCI" evidence="7">
    <location>
        <begin position="191"/>
        <end position="361"/>
    </location>
</feature>
<dbReference type="AlphaFoldDB" id="A0A1R2CZT4"/>
<evidence type="ECO:0000313" key="9">
    <source>
        <dbReference type="Proteomes" id="UP000187209"/>
    </source>
</evidence>
<sequence>MELISRYSDVNQMARGIYFLSELPSSQCAEIARFLVNKSISEDRIGFYKDISAIIKSRLLPNQNYGLLSDEEFVSWEIKFKEGADQREYKITQSKNAGLKDSYRVNILELAGYYYKAGDMNNSLKLLLRAKDLTVTAEQQYELYSRMTFTSLYKKNMSFTQNNAQKVLSLVTMPEKNLLPAAVIMGICSIDNANYKTATEYFLRTAGDNSQELACNSDLAAYISICALASMDRKTISNEVTQSKAFITYSEEEPKYIELLECFLTCKFNRLIQILEDIRKQMLLDVYIGKYMTNLCDEIKSRCLIQFMKAFKKIRISELALNFVCSEEDIEEKLVKLIADGKIDARIDAHQKTVMSRQVDEKNKVNRTVLNIAKSFMHNTQLVLLRMSMLKADVVVRGK</sequence>
<accession>A0A1R2CZT4</accession>
<dbReference type="InterPro" id="IPR019585">
    <property type="entry name" value="Rpn7/CSN1"/>
</dbReference>
<evidence type="ECO:0000256" key="6">
    <source>
        <dbReference type="ARBA" id="ARBA00023242"/>
    </source>
</evidence>
<dbReference type="Pfam" id="PF10602">
    <property type="entry name" value="RPN7"/>
    <property type="match status" value="1"/>
</dbReference>
<dbReference type="PANTHER" id="PTHR14145">
    <property type="entry name" value="26S PROTESOME SUBUNIT 6"/>
    <property type="match status" value="1"/>
</dbReference>
<dbReference type="GO" id="GO:0005737">
    <property type="term" value="C:cytoplasm"/>
    <property type="evidence" value="ECO:0007669"/>
    <property type="project" value="UniProtKB-SubCell"/>
</dbReference>
<dbReference type="PANTHER" id="PTHR14145:SF2">
    <property type="entry name" value="COP9 SIGNALOSOME COMPLEX SUBUNIT 1"/>
    <property type="match status" value="1"/>
</dbReference>
<comment type="caution">
    <text evidence="8">The sequence shown here is derived from an EMBL/GenBank/DDBJ whole genome shotgun (WGS) entry which is preliminary data.</text>
</comment>
<keyword evidence="9" id="KW-1185">Reference proteome</keyword>
<dbReference type="Pfam" id="PF01399">
    <property type="entry name" value="PCI"/>
    <property type="match status" value="1"/>
</dbReference>
<dbReference type="PROSITE" id="PS50250">
    <property type="entry name" value="PCI"/>
    <property type="match status" value="1"/>
</dbReference>
<dbReference type="InterPro" id="IPR000717">
    <property type="entry name" value="PCI_dom"/>
</dbReference>
<dbReference type="InterPro" id="IPR045135">
    <property type="entry name" value="Rpn7_N"/>
</dbReference>
<keyword evidence="5" id="KW-0736">Signalosome</keyword>
<dbReference type="Gene3D" id="1.25.40.570">
    <property type="match status" value="1"/>
</dbReference>
<evidence type="ECO:0000256" key="1">
    <source>
        <dbReference type="ARBA" id="ARBA00004123"/>
    </source>
</evidence>
<dbReference type="GO" id="GO:0008180">
    <property type="term" value="C:COP9 signalosome"/>
    <property type="evidence" value="ECO:0007669"/>
    <property type="project" value="UniProtKB-KW"/>
</dbReference>